<dbReference type="STRING" id="1296121.A0A1A5ZVZ1"/>
<dbReference type="VEuPathDB" id="FungiDB:I303_07888"/>
<evidence type="ECO:0000313" key="4">
    <source>
        <dbReference type="EMBL" id="WWC65269.1"/>
    </source>
</evidence>
<gene>
    <name evidence="3" type="ORF">I303_07888</name>
    <name evidence="4" type="ORF">I303_107886</name>
</gene>
<proteinExistence type="predicted"/>
<feature type="region of interest" description="Disordered" evidence="1">
    <location>
        <begin position="195"/>
        <end position="220"/>
    </location>
</feature>
<keyword evidence="2" id="KW-0472">Membrane</keyword>
<reference evidence="4" key="3">
    <citation type="submission" date="2024-02" db="EMBL/GenBank/DDBJ databases">
        <title>Comparative genomics of Cryptococcus and Kwoniella reveals pathogenesis evolution and contrasting modes of karyotype evolution via chromosome fusion or intercentromeric recombination.</title>
        <authorList>
            <person name="Coelho M.A."/>
            <person name="David-Palma M."/>
            <person name="Shea T."/>
            <person name="Bowers K."/>
            <person name="McGinley-Smith S."/>
            <person name="Mohammad A.W."/>
            <person name="Gnirke A."/>
            <person name="Yurkov A.M."/>
            <person name="Nowrousian M."/>
            <person name="Sun S."/>
            <person name="Cuomo C.A."/>
            <person name="Heitman J."/>
        </authorList>
    </citation>
    <scope>NUCLEOTIDE SEQUENCE</scope>
    <source>
        <strain evidence="4">CBS 10117</strain>
    </source>
</reference>
<feature type="transmembrane region" description="Helical" evidence="2">
    <location>
        <begin position="124"/>
        <end position="143"/>
    </location>
</feature>
<dbReference type="Pfam" id="PF13430">
    <property type="entry name" value="DUF4112"/>
    <property type="match status" value="1"/>
</dbReference>
<keyword evidence="2" id="KW-1133">Transmembrane helix</keyword>
<dbReference type="Proteomes" id="UP000078595">
    <property type="component" value="Chromosome 10"/>
</dbReference>
<keyword evidence="5" id="KW-1185">Reference proteome</keyword>
<keyword evidence="2" id="KW-0812">Transmembrane</keyword>
<evidence type="ECO:0000313" key="3">
    <source>
        <dbReference type="EMBL" id="OBR81975.1"/>
    </source>
</evidence>
<dbReference type="RefSeq" id="XP_018259817.1">
    <property type="nucleotide sequence ID" value="XM_018411149.1"/>
</dbReference>
<evidence type="ECO:0000313" key="5">
    <source>
        <dbReference type="Proteomes" id="UP000078595"/>
    </source>
</evidence>
<dbReference type="GeneID" id="28971587"/>
<dbReference type="OrthoDB" id="2103474at2759"/>
<name>A0A1A5ZVZ1_9TREE</name>
<dbReference type="PANTHER" id="PTHR35519">
    <property type="entry name" value="MEMBRANE PROTEINS"/>
    <property type="match status" value="1"/>
</dbReference>
<reference evidence="3" key="1">
    <citation type="submission" date="2013-07" db="EMBL/GenBank/DDBJ databases">
        <title>The Genome Sequence of Cryptococcus dejecticola CBS10117.</title>
        <authorList>
            <consortium name="The Broad Institute Genome Sequencing Platform"/>
            <person name="Cuomo C."/>
            <person name="Litvintseva A."/>
            <person name="Chen Y."/>
            <person name="Heitman J."/>
            <person name="Sun S."/>
            <person name="Springer D."/>
            <person name="Dromer F."/>
            <person name="Young S.K."/>
            <person name="Zeng Q."/>
            <person name="Gargeya S."/>
            <person name="Fitzgerald M."/>
            <person name="Abouelleil A."/>
            <person name="Alvarado L."/>
            <person name="Berlin A.M."/>
            <person name="Chapman S.B."/>
            <person name="Dewar J."/>
            <person name="Goldberg J."/>
            <person name="Griggs A."/>
            <person name="Gujja S."/>
            <person name="Hansen M."/>
            <person name="Howarth C."/>
            <person name="Imamovic A."/>
            <person name="Larimer J."/>
            <person name="McCowan C."/>
            <person name="Murphy C."/>
            <person name="Pearson M."/>
            <person name="Priest M."/>
            <person name="Roberts A."/>
            <person name="Saif S."/>
            <person name="Shea T."/>
            <person name="Sykes S."/>
            <person name="Wortman J."/>
            <person name="Nusbaum C."/>
            <person name="Birren B."/>
        </authorList>
    </citation>
    <scope>NUCLEOTIDE SEQUENCE [LARGE SCALE GENOMIC DNA]</scope>
    <source>
        <strain evidence="3">CBS 10117</strain>
    </source>
</reference>
<reference evidence="4" key="2">
    <citation type="submission" date="2013-07" db="EMBL/GenBank/DDBJ databases">
        <authorList>
            <consortium name="The Broad Institute Genome Sequencing Platform"/>
            <person name="Cuomo C."/>
            <person name="Litvintseva A."/>
            <person name="Chen Y."/>
            <person name="Heitman J."/>
            <person name="Sun S."/>
            <person name="Springer D."/>
            <person name="Dromer F."/>
            <person name="Young S.K."/>
            <person name="Zeng Q."/>
            <person name="Gargeya S."/>
            <person name="Fitzgerald M."/>
            <person name="Abouelleil A."/>
            <person name="Alvarado L."/>
            <person name="Berlin A.M."/>
            <person name="Chapman S.B."/>
            <person name="Dewar J."/>
            <person name="Goldberg J."/>
            <person name="Griggs A."/>
            <person name="Gujja S."/>
            <person name="Hansen M."/>
            <person name="Howarth C."/>
            <person name="Imamovic A."/>
            <person name="Larimer J."/>
            <person name="McCowan C."/>
            <person name="Murphy C."/>
            <person name="Pearson M."/>
            <person name="Priest M."/>
            <person name="Roberts A."/>
            <person name="Saif S."/>
            <person name="Shea T."/>
            <person name="Sykes S."/>
            <person name="Wortman J."/>
            <person name="Nusbaum C."/>
            <person name="Birren B."/>
        </authorList>
    </citation>
    <scope>NUCLEOTIDE SEQUENCE</scope>
    <source>
        <strain evidence="4">CBS 10117</strain>
    </source>
</reference>
<protein>
    <submittedName>
        <fullName evidence="3">Uncharacterized protein</fullName>
    </submittedName>
</protein>
<accession>A0A1A5ZVZ1</accession>
<feature type="transmembrane region" description="Helical" evidence="2">
    <location>
        <begin position="69"/>
        <end position="90"/>
    </location>
</feature>
<dbReference type="EMBL" id="CP144539">
    <property type="protein sequence ID" value="WWC65269.1"/>
    <property type="molecule type" value="Genomic_DNA"/>
</dbReference>
<dbReference type="InterPro" id="IPR025187">
    <property type="entry name" value="DUF4112"/>
</dbReference>
<dbReference type="AlphaFoldDB" id="A0A1A5ZVZ1"/>
<sequence length="220" mass="23539">MSALASKAVTKILKNRVSQQAPIDPHIEIIVDAKGKKKKVVRPLPEGLSKRDRKALKKIRRRAHYLDKGMNLCGFRVGWTFFIGIIPGLGDAVDAGLNYFLIVRPSKKLDIPQSLLSKMLVNNAISAGLGFIPVAGDIFLAAWKANSRNAHLLEEFLRIRGQELLAAQGQGPSAIHPDEAAAAGVPPDVLRKLFGPGAGMGSEDVEAGPAKTASARPGRA</sequence>
<evidence type="ECO:0000256" key="1">
    <source>
        <dbReference type="SAM" id="MobiDB-lite"/>
    </source>
</evidence>
<dbReference type="EMBL" id="KI894036">
    <property type="protein sequence ID" value="OBR81975.1"/>
    <property type="molecule type" value="Genomic_DNA"/>
</dbReference>
<evidence type="ECO:0000256" key="2">
    <source>
        <dbReference type="SAM" id="Phobius"/>
    </source>
</evidence>
<organism evidence="3">
    <name type="scientific">Kwoniella dejecticola CBS 10117</name>
    <dbReference type="NCBI Taxonomy" id="1296121"/>
    <lineage>
        <taxon>Eukaryota</taxon>
        <taxon>Fungi</taxon>
        <taxon>Dikarya</taxon>
        <taxon>Basidiomycota</taxon>
        <taxon>Agaricomycotina</taxon>
        <taxon>Tremellomycetes</taxon>
        <taxon>Tremellales</taxon>
        <taxon>Cryptococcaceae</taxon>
        <taxon>Kwoniella</taxon>
    </lineage>
</organism>
<dbReference type="KEGG" id="kdj:28971587"/>
<dbReference type="PANTHER" id="PTHR35519:SF2">
    <property type="entry name" value="PH DOMAIN PROTEIN"/>
    <property type="match status" value="1"/>
</dbReference>